<dbReference type="EMBL" id="AP023366">
    <property type="protein sequence ID" value="BCJ88600.1"/>
    <property type="molecule type" value="Genomic_DNA"/>
</dbReference>
<dbReference type="AlphaFoldDB" id="A0A7I8DIW2"/>
<sequence length="111" mass="12732">MMEQETNRPETNVIEQILASAEQKIDSEEYEEALQILQFALRRPEFDVRVYEKCAFLLRMLERDKGAEMFENVVADVNDPEAFFSIGLRFGAGRIVRSGSWPFVPLRGTGS</sequence>
<keyword evidence="2" id="KW-1185">Reference proteome</keyword>
<proteinExistence type="predicted"/>
<evidence type="ECO:0000313" key="1">
    <source>
        <dbReference type="EMBL" id="BCJ88600.1"/>
    </source>
</evidence>
<protein>
    <recommendedName>
        <fullName evidence="3">Tetratricopeptide repeat protein</fullName>
    </recommendedName>
</protein>
<dbReference type="KEGG" id="eff:skT53_35850"/>
<evidence type="ECO:0008006" key="3">
    <source>
        <dbReference type="Google" id="ProtNLM"/>
    </source>
</evidence>
<organism evidence="1 2">
    <name type="scientific">Effusibacillus dendaii</name>
    <dbReference type="NCBI Taxonomy" id="2743772"/>
    <lineage>
        <taxon>Bacteria</taxon>
        <taxon>Bacillati</taxon>
        <taxon>Bacillota</taxon>
        <taxon>Bacilli</taxon>
        <taxon>Bacillales</taxon>
        <taxon>Alicyclobacillaceae</taxon>
        <taxon>Effusibacillus</taxon>
    </lineage>
</organism>
<name>A0A7I8DIW2_9BACL</name>
<reference evidence="1 2" key="1">
    <citation type="submission" date="2020-08" db="EMBL/GenBank/DDBJ databases">
        <title>Complete Genome Sequence of Effusibacillus dendaii Strain skT53, Isolated from Farmland soil.</title>
        <authorList>
            <person name="Konishi T."/>
            <person name="Kawasaki H."/>
        </authorList>
    </citation>
    <scope>NUCLEOTIDE SEQUENCE [LARGE SCALE GENOMIC DNA]</scope>
    <source>
        <strain evidence="2">skT53</strain>
    </source>
</reference>
<dbReference type="Proteomes" id="UP000593802">
    <property type="component" value="Chromosome"/>
</dbReference>
<gene>
    <name evidence="1" type="ORF">skT53_35850</name>
</gene>
<evidence type="ECO:0000313" key="2">
    <source>
        <dbReference type="Proteomes" id="UP000593802"/>
    </source>
</evidence>
<accession>A0A7I8DIW2</accession>